<dbReference type="Proteomes" id="UP000244827">
    <property type="component" value="Segment"/>
</dbReference>
<gene>
    <name evidence="1" type="ORF">PPSC2_84</name>
</gene>
<name>A0A2R2YAU6_9CAUD</name>
<sequence length="129" mass="14819">MSDPRFDHIDNPTAQQARDELRSMELVRPDPIWPGPQGTKEQWEARYAYDRACQLKQMAKQEQDVVDKRAALEIFARMIEEHKLAGEAIEKFAEENDLPGFCSYDGLSNWLHSDIIGTSLQWAASNHNC</sequence>
<organism evidence="1 2">
    <name type="scientific">Pseudomonas phage PPSC2</name>
    <dbReference type="NCBI Taxonomy" id="2041350"/>
    <lineage>
        <taxon>Viruses</taxon>
        <taxon>Duplodnaviria</taxon>
        <taxon>Heunggongvirae</taxon>
        <taxon>Uroviricota</taxon>
        <taxon>Caudoviricetes</taxon>
        <taxon>Vandenendeviridae</taxon>
        <taxon>Gorskivirinae</taxon>
        <taxon>Shenlongvirus</taxon>
        <taxon>Shenlongvirus PPSC2</taxon>
    </lineage>
</organism>
<evidence type="ECO:0000313" key="2">
    <source>
        <dbReference type="Proteomes" id="UP000244827"/>
    </source>
</evidence>
<proteinExistence type="predicted"/>
<keyword evidence="2" id="KW-1185">Reference proteome</keyword>
<dbReference type="EMBL" id="MF893340">
    <property type="protein sequence ID" value="ATN92847.1"/>
    <property type="molecule type" value="Genomic_DNA"/>
</dbReference>
<protein>
    <submittedName>
        <fullName evidence="1">Uncharacterized protein</fullName>
    </submittedName>
</protein>
<reference evidence="1 2" key="1">
    <citation type="journal article" date="2018" name="Arch. Virol.">
        <title>Genomic characterization and phylogenetic analysis of the novel Pseudomonas phage PPSC2.</title>
        <authorList>
            <person name="Wu X."/>
            <person name="Wu Y."/>
            <person name="Tang Y."/>
            <person name="Gan B."/>
        </authorList>
    </citation>
    <scope>NUCLEOTIDE SEQUENCE [LARGE SCALE GENOMIC DNA]</scope>
</reference>
<accession>A0A2R2YAU6</accession>
<evidence type="ECO:0000313" key="1">
    <source>
        <dbReference type="EMBL" id="ATN92847.1"/>
    </source>
</evidence>